<dbReference type="SUPFAM" id="SSF48452">
    <property type="entry name" value="TPR-like"/>
    <property type="match status" value="1"/>
</dbReference>
<dbReference type="Pfam" id="PF10374">
    <property type="entry name" value="EST1"/>
    <property type="match status" value="1"/>
</dbReference>
<dbReference type="EMBL" id="BJWK01000002">
    <property type="protein sequence ID" value="GEM07107.1"/>
    <property type="molecule type" value="Genomic_DNA"/>
</dbReference>
<dbReference type="Proteomes" id="UP000321518">
    <property type="component" value="Unassembled WGS sequence"/>
</dbReference>
<organism evidence="4 5">
    <name type="scientific">Rhodotorula toruloides</name>
    <name type="common">Yeast</name>
    <name type="synonym">Rhodosporidium toruloides</name>
    <dbReference type="NCBI Taxonomy" id="5286"/>
    <lineage>
        <taxon>Eukaryota</taxon>
        <taxon>Fungi</taxon>
        <taxon>Dikarya</taxon>
        <taxon>Basidiomycota</taxon>
        <taxon>Pucciniomycotina</taxon>
        <taxon>Microbotryomycetes</taxon>
        <taxon>Sporidiobolales</taxon>
        <taxon>Sporidiobolaceae</taxon>
        <taxon>Rhodotorula</taxon>
    </lineage>
</organism>
<feature type="compositionally biased region" description="Low complexity" evidence="1">
    <location>
        <begin position="807"/>
        <end position="817"/>
    </location>
</feature>
<feature type="region of interest" description="Disordered" evidence="1">
    <location>
        <begin position="1"/>
        <end position="23"/>
    </location>
</feature>
<feature type="compositionally biased region" description="Acidic residues" evidence="1">
    <location>
        <begin position="735"/>
        <end position="752"/>
    </location>
</feature>
<evidence type="ECO:0000313" key="5">
    <source>
        <dbReference type="Proteomes" id="UP000321518"/>
    </source>
</evidence>
<protein>
    <recommendedName>
        <fullName evidence="6">Protein SMG7</fullName>
    </recommendedName>
</protein>
<dbReference type="PANTHER" id="PTHR15696:SF36">
    <property type="entry name" value="NONSENSE-MEDIATED MRNA DECAY FACTOR"/>
    <property type="match status" value="1"/>
</dbReference>
<proteinExistence type="predicted"/>
<gene>
    <name evidence="4" type="ORF">Rt10032_c02g1124</name>
</gene>
<dbReference type="OrthoDB" id="69928at2759"/>
<feature type="region of interest" description="Disordered" evidence="1">
    <location>
        <begin position="563"/>
        <end position="596"/>
    </location>
</feature>
<dbReference type="InterPro" id="IPR019458">
    <property type="entry name" value="Est1-like_N"/>
</dbReference>
<comment type="caution">
    <text evidence="4">The sequence shown here is derived from an EMBL/GenBank/DDBJ whole genome shotgun (WGS) entry which is preliminary data.</text>
</comment>
<feature type="compositionally biased region" description="Low complexity" evidence="1">
    <location>
        <begin position="974"/>
        <end position="988"/>
    </location>
</feature>
<dbReference type="InterPro" id="IPR045153">
    <property type="entry name" value="Est1/Ebs1-like"/>
</dbReference>
<dbReference type="InterPro" id="IPR018834">
    <property type="entry name" value="DNA/RNA-bd_Est1-type"/>
</dbReference>
<feature type="compositionally biased region" description="Polar residues" evidence="1">
    <location>
        <begin position="1020"/>
        <end position="1030"/>
    </location>
</feature>
<dbReference type="AlphaFoldDB" id="A0A511K9Q1"/>
<accession>A0A511K9Q1</accession>
<evidence type="ECO:0000259" key="2">
    <source>
        <dbReference type="Pfam" id="PF10373"/>
    </source>
</evidence>
<feature type="region of interest" description="Disordered" evidence="1">
    <location>
        <begin position="66"/>
        <end position="93"/>
    </location>
</feature>
<feature type="domain" description="Telomerase activating protein Est1-like N-terminal" evidence="3">
    <location>
        <begin position="115"/>
        <end position="263"/>
    </location>
</feature>
<dbReference type="Pfam" id="PF10373">
    <property type="entry name" value="EST1_DNA_bind"/>
    <property type="match status" value="1"/>
</dbReference>
<feature type="compositionally biased region" description="Low complexity" evidence="1">
    <location>
        <begin position="66"/>
        <end position="76"/>
    </location>
</feature>
<feature type="region of interest" description="Disordered" evidence="1">
    <location>
        <begin position="766"/>
        <end position="829"/>
    </location>
</feature>
<dbReference type="Gene3D" id="1.25.40.10">
    <property type="entry name" value="Tetratricopeptide repeat domain"/>
    <property type="match status" value="1"/>
</dbReference>
<feature type="region of interest" description="Disordered" evidence="1">
    <location>
        <begin position="1020"/>
        <end position="1049"/>
    </location>
</feature>
<evidence type="ECO:0008006" key="6">
    <source>
        <dbReference type="Google" id="ProtNLM"/>
    </source>
</evidence>
<feature type="compositionally biased region" description="Acidic residues" evidence="1">
    <location>
        <begin position="766"/>
        <end position="781"/>
    </location>
</feature>
<feature type="compositionally biased region" description="Polar residues" evidence="1">
    <location>
        <begin position="1"/>
        <end position="11"/>
    </location>
</feature>
<name>A0A511K9Q1_RHOTO</name>
<evidence type="ECO:0000256" key="1">
    <source>
        <dbReference type="SAM" id="MobiDB-lite"/>
    </source>
</evidence>
<evidence type="ECO:0000313" key="4">
    <source>
        <dbReference type="EMBL" id="GEM07107.1"/>
    </source>
</evidence>
<dbReference type="InterPro" id="IPR011990">
    <property type="entry name" value="TPR-like_helical_dom_sf"/>
</dbReference>
<reference evidence="4 5" key="1">
    <citation type="submission" date="2019-07" db="EMBL/GenBank/DDBJ databases">
        <title>Rhodotorula toruloides NBRC10032 genome sequencing.</title>
        <authorList>
            <person name="Shida Y."/>
            <person name="Takaku H."/>
            <person name="Ogasawara W."/>
            <person name="Mori K."/>
        </authorList>
    </citation>
    <scope>NUCLEOTIDE SEQUENCE [LARGE SCALE GENOMIC DNA]</scope>
    <source>
        <strain evidence="4 5">NBRC10032</strain>
    </source>
</reference>
<feature type="domain" description="DNA/RNA-binding" evidence="2">
    <location>
        <begin position="299"/>
        <end position="558"/>
    </location>
</feature>
<evidence type="ECO:0000259" key="3">
    <source>
        <dbReference type="Pfam" id="PF10374"/>
    </source>
</evidence>
<feature type="region of interest" description="Disordered" evidence="1">
    <location>
        <begin position="960"/>
        <end position="1002"/>
    </location>
</feature>
<dbReference type="PANTHER" id="PTHR15696">
    <property type="entry name" value="SMG-7 SUPPRESSOR WITH MORPHOLOGICAL EFFECT ON GENITALIA PROTEIN 7"/>
    <property type="match status" value="1"/>
</dbReference>
<feature type="compositionally biased region" description="Polar residues" evidence="1">
    <location>
        <begin position="584"/>
        <end position="596"/>
    </location>
</feature>
<feature type="compositionally biased region" description="Polar residues" evidence="1">
    <location>
        <begin position="788"/>
        <end position="800"/>
    </location>
</feature>
<feature type="region of interest" description="Disordered" evidence="1">
    <location>
        <begin position="734"/>
        <end position="754"/>
    </location>
</feature>
<sequence length="1049" mass="111234">MALPTASTSTRGPAGQSGGGLSGQIREAKGLALELKSLLKRKEPWDRDIEFQRESTRTAYLRIIFSPSPSSTSTSPALSRATRPTSTADLSLKSRSSSSAALAPAAQHSSRIQNTLNLLWLDTSHSLIQSYRACLADLDKQLALEKEKSKRGRSNAQQGGGGAVQPLGPVARRKLVHSFRQFLAKETEFWKTLCGRFAARLGVEEREELRRAVGIVASFVDDTASADANDAEAHKAKRTMVLPLEHKALICLGDLERYNELYNESSAPIATAVSGRGGKRGGKAGAGSGERKIKTYAKAAECYNQARLLLPDNGNPSNQLAVLSQYASDPLASIYHYYRAICVRSMPFSTARANLQTTFKKAIARWAENGAGEGDEAERFKTLFVALQGVFFTKERLPDIQLLTTETTNLFRVVIAERLFTSDVVLKIVVTSLAALWDARMSRSGSTALSRDATKNGSKVLVNPAAGEKDGKDASTSASRVNLEPHILVHLFSLFTILLSVSTAETLELVSANEVSPNAPSLPASQNISAVLRRALPSIRILTRWLVAQIEYVGRVEARVEASDRRRARTSTSMTGGGVIEEAQNPSLDSSGANSTPSSINSLRRVSLAEFHSALDDFWTAYADFSNTLKLAFPASELPPLDDGAWLEEDVELLGFAAVKSRAGASGAADGSAKEIRRVGRDVHPNDEQLMRVAESQRDAARLAKSGASRIEVVDGAFVFVLRVQELVADGAGEVGEDEEMADVDEVTEDDPVDRAMRVVAAAEDVLGDLDDEDDEDEEEQVVYPGNRSGSLPPTNSLSSDPRLVHSSSPNLSRSSSHYGSPAAAPPRTAADLRQQIFDPAAPVDPLTRPDLRPSRPTGAPLIAPPYATTSFAGGAGPSIWAPATGHPAAFLLPASSSSSSATHLSSAHAQPVTAHCFEAIPNLTHGSPAAKQAGWSAALPPAPPGLAGAGLYGGAFAAPPLPRAHTGPPQPAQAPHQSSSSTSSGFIPSPPHPPHPLSTAFAGLAPHHHLTAFASLSGQSMGAGQTQNPFAPGFVSALEEDPLEGPAD</sequence>
<feature type="region of interest" description="Disordered" evidence="1">
    <location>
        <begin position="146"/>
        <end position="166"/>
    </location>
</feature>
<feature type="region of interest" description="Disordered" evidence="1">
    <location>
        <begin position="841"/>
        <end position="866"/>
    </location>
</feature>
<feature type="compositionally biased region" description="Acidic residues" evidence="1">
    <location>
        <begin position="1039"/>
        <end position="1049"/>
    </location>
</feature>